<feature type="domain" description="Zer-1-like leucine-rich repeats region" evidence="1">
    <location>
        <begin position="40"/>
        <end position="106"/>
    </location>
</feature>
<dbReference type="SUPFAM" id="SSF52058">
    <property type="entry name" value="L domain-like"/>
    <property type="match status" value="1"/>
</dbReference>
<dbReference type="Pfam" id="PF25013">
    <property type="entry name" value="LRR_Zer-1"/>
    <property type="match status" value="1"/>
</dbReference>
<dbReference type="Gene3D" id="3.80.10.10">
    <property type="entry name" value="Ribonuclease Inhibitor"/>
    <property type="match status" value="1"/>
</dbReference>
<organism evidence="2 3">
    <name type="scientific">Cynara cardunculus var. scolymus</name>
    <name type="common">Globe artichoke</name>
    <name type="synonym">Cynara scolymus</name>
    <dbReference type="NCBI Taxonomy" id="59895"/>
    <lineage>
        <taxon>Eukaryota</taxon>
        <taxon>Viridiplantae</taxon>
        <taxon>Streptophyta</taxon>
        <taxon>Embryophyta</taxon>
        <taxon>Tracheophyta</taxon>
        <taxon>Spermatophyta</taxon>
        <taxon>Magnoliopsida</taxon>
        <taxon>eudicotyledons</taxon>
        <taxon>Gunneridae</taxon>
        <taxon>Pentapetalae</taxon>
        <taxon>asterids</taxon>
        <taxon>campanulids</taxon>
        <taxon>Asterales</taxon>
        <taxon>Asteraceae</taxon>
        <taxon>Carduoideae</taxon>
        <taxon>Cardueae</taxon>
        <taxon>Carduinae</taxon>
        <taxon>Cynara</taxon>
    </lineage>
</organism>
<evidence type="ECO:0000313" key="2">
    <source>
        <dbReference type="EMBL" id="KVI11236.1"/>
    </source>
</evidence>
<dbReference type="InterPro" id="IPR032675">
    <property type="entry name" value="LRR_dom_sf"/>
</dbReference>
<sequence>LTGLGSICDQLRSLCGLLELPILENRQKLTGLGSKENPLLRSLKILNLSYCEQLRSLGGFSEFYALERLILSNCISLIEICESIEQCDGLELIDLSYCNEARKLVRTTGKVKNVKILNLDGCNLSEFPIEMSYLELPEMVEANNIVINSQTSSSAIWLLFSAQGDAVPNRMQCV</sequence>
<accession>A0A124SI11</accession>
<evidence type="ECO:0000313" key="3">
    <source>
        <dbReference type="Proteomes" id="UP000243975"/>
    </source>
</evidence>
<comment type="caution">
    <text evidence="2">The sequence shown here is derived from an EMBL/GenBank/DDBJ whole genome shotgun (WGS) entry which is preliminary data.</text>
</comment>
<proteinExistence type="predicted"/>
<gene>
    <name evidence="2" type="ORF">Ccrd_010356</name>
</gene>
<reference evidence="2 3" key="1">
    <citation type="journal article" date="2016" name="Sci. Rep.">
        <title>The genome sequence of the outbreeding globe artichoke constructed de novo incorporating a phase-aware low-pass sequencing strategy of F1 progeny.</title>
        <authorList>
            <person name="Scaglione D."/>
            <person name="Reyes-Chin-Wo S."/>
            <person name="Acquadro A."/>
            <person name="Froenicke L."/>
            <person name="Portis E."/>
            <person name="Beitel C."/>
            <person name="Tirone M."/>
            <person name="Mauro R."/>
            <person name="Lo Monaco A."/>
            <person name="Mauromicale G."/>
            <person name="Faccioli P."/>
            <person name="Cattivelli L."/>
            <person name="Rieseberg L."/>
            <person name="Michelmore R."/>
            <person name="Lanteri S."/>
        </authorList>
    </citation>
    <scope>NUCLEOTIDE SEQUENCE [LARGE SCALE GENOMIC DNA]</scope>
    <source>
        <strain evidence="2">2C</strain>
    </source>
</reference>
<keyword evidence="3" id="KW-1185">Reference proteome</keyword>
<feature type="non-terminal residue" evidence="2">
    <location>
        <position position="174"/>
    </location>
</feature>
<dbReference type="EMBL" id="LEKV01000728">
    <property type="protein sequence ID" value="KVI11236.1"/>
    <property type="molecule type" value="Genomic_DNA"/>
</dbReference>
<name>A0A124SI11_CYNCS</name>
<protein>
    <submittedName>
        <fullName evidence="2">Leucine-rich repeat-containing protein</fullName>
    </submittedName>
</protein>
<dbReference type="Proteomes" id="UP000243975">
    <property type="component" value="Unassembled WGS sequence"/>
</dbReference>
<evidence type="ECO:0000259" key="1">
    <source>
        <dbReference type="Pfam" id="PF25013"/>
    </source>
</evidence>
<dbReference type="Pfam" id="PF00560">
    <property type="entry name" value="LRR_1"/>
    <property type="match status" value="1"/>
</dbReference>
<dbReference type="InterPro" id="IPR056845">
    <property type="entry name" value="LRR_Zer-1"/>
</dbReference>
<dbReference type="AlphaFoldDB" id="A0A124SI11"/>
<dbReference type="InterPro" id="IPR001611">
    <property type="entry name" value="Leu-rich_rpt"/>
</dbReference>